<comment type="caution">
    <text evidence="2">The sequence shown here is derived from an EMBL/GenBank/DDBJ whole genome shotgun (WGS) entry which is preliminary data.</text>
</comment>
<dbReference type="Proteomes" id="UP001523369">
    <property type="component" value="Unassembled WGS sequence"/>
</dbReference>
<keyword evidence="1" id="KW-1133">Transmembrane helix</keyword>
<keyword evidence="1" id="KW-0812">Transmembrane</keyword>
<feature type="transmembrane region" description="Helical" evidence="1">
    <location>
        <begin position="48"/>
        <end position="66"/>
    </location>
</feature>
<name>A0ABT1DHX9_9ACTN</name>
<keyword evidence="3" id="KW-1185">Reference proteome</keyword>
<organism evidence="2 3">
    <name type="scientific">Paractinoplanes aksuensis</name>
    <dbReference type="NCBI Taxonomy" id="2939490"/>
    <lineage>
        <taxon>Bacteria</taxon>
        <taxon>Bacillati</taxon>
        <taxon>Actinomycetota</taxon>
        <taxon>Actinomycetes</taxon>
        <taxon>Micromonosporales</taxon>
        <taxon>Micromonosporaceae</taxon>
        <taxon>Paractinoplanes</taxon>
    </lineage>
</organism>
<reference evidence="2 3" key="1">
    <citation type="submission" date="2022-06" db="EMBL/GenBank/DDBJ databases">
        <title>New Species of the Genus Actinoplanes, ActinopZanes ferrugineus.</title>
        <authorList>
            <person name="Ding P."/>
        </authorList>
    </citation>
    <scope>NUCLEOTIDE SEQUENCE [LARGE SCALE GENOMIC DNA]</scope>
    <source>
        <strain evidence="2 3">TRM88003</strain>
    </source>
</reference>
<feature type="transmembrane region" description="Helical" evidence="1">
    <location>
        <begin position="188"/>
        <end position="208"/>
    </location>
</feature>
<dbReference type="RefSeq" id="WP_253236230.1">
    <property type="nucleotide sequence ID" value="NZ_JAMYJR010000003.1"/>
</dbReference>
<dbReference type="EMBL" id="JAMYJR010000003">
    <property type="protein sequence ID" value="MCO8270103.1"/>
    <property type="molecule type" value="Genomic_DNA"/>
</dbReference>
<evidence type="ECO:0000256" key="1">
    <source>
        <dbReference type="SAM" id="Phobius"/>
    </source>
</evidence>
<protein>
    <recommendedName>
        <fullName evidence="4">Tryptophan-rich sensory protein</fullName>
    </recommendedName>
</protein>
<gene>
    <name evidence="2" type="ORF">M1L60_05790</name>
</gene>
<evidence type="ECO:0000313" key="3">
    <source>
        <dbReference type="Proteomes" id="UP001523369"/>
    </source>
</evidence>
<evidence type="ECO:0008006" key="4">
    <source>
        <dbReference type="Google" id="ProtNLM"/>
    </source>
</evidence>
<accession>A0ABT1DHX9</accession>
<sequence length="256" mass="25840">MTDNVRSLALASSCAAFVAVPCLGALFGRGEQTGRYDTVITPPDYAFAVWAPIFAGCAASTIAQCRPGGRGDPMSRRTGWPLAGAYAVNAAWSLAAQTDRFRLTPALLPLATAFAAAAYGRAQRVGAAARPVLPFSTGRARRIGAASTPAVVTPVSTGLLLGWTALASTVNLAAGVVAAGVPQRDSRLVAASTAALLLASAAVAGGVARSRRGARPLALASAWGLATTALTRTRQPVVRWAAATGSAAITAAAIRT</sequence>
<proteinExistence type="predicted"/>
<evidence type="ECO:0000313" key="2">
    <source>
        <dbReference type="EMBL" id="MCO8270103.1"/>
    </source>
</evidence>
<keyword evidence="1" id="KW-0472">Membrane</keyword>